<evidence type="ECO:0000256" key="1">
    <source>
        <dbReference type="ARBA" id="ARBA00023015"/>
    </source>
</evidence>
<keyword evidence="3" id="KW-0804">Transcription</keyword>
<feature type="domain" description="PPC" evidence="6">
    <location>
        <begin position="39"/>
        <end position="173"/>
    </location>
</feature>
<dbReference type="PANTHER" id="PTHR31100">
    <property type="entry name" value="AT-HOOK MOTIF NUCLEAR-LOCALIZED PROTEIN 15"/>
    <property type="match status" value="1"/>
</dbReference>
<dbReference type="InterPro" id="IPR014476">
    <property type="entry name" value="AHL15-29"/>
</dbReference>
<dbReference type="EMBL" id="OX451737">
    <property type="protein sequence ID" value="CAI8600209.1"/>
    <property type="molecule type" value="Genomic_DNA"/>
</dbReference>
<dbReference type="CDD" id="cd11378">
    <property type="entry name" value="DUF296"/>
    <property type="match status" value="1"/>
</dbReference>
<evidence type="ECO:0000313" key="7">
    <source>
        <dbReference type="EMBL" id="CAI8600209.1"/>
    </source>
</evidence>
<dbReference type="PROSITE" id="PS51742">
    <property type="entry name" value="PPC"/>
    <property type="match status" value="1"/>
</dbReference>
<dbReference type="AlphaFoldDB" id="A0AAV0ZPL3"/>
<organism evidence="7 8">
    <name type="scientific">Vicia faba</name>
    <name type="common">Broad bean</name>
    <name type="synonym">Faba vulgaris</name>
    <dbReference type="NCBI Taxonomy" id="3906"/>
    <lineage>
        <taxon>Eukaryota</taxon>
        <taxon>Viridiplantae</taxon>
        <taxon>Streptophyta</taxon>
        <taxon>Embryophyta</taxon>
        <taxon>Tracheophyta</taxon>
        <taxon>Spermatophyta</taxon>
        <taxon>Magnoliopsida</taxon>
        <taxon>eudicotyledons</taxon>
        <taxon>Gunneridae</taxon>
        <taxon>Pentapetalae</taxon>
        <taxon>rosids</taxon>
        <taxon>fabids</taxon>
        <taxon>Fabales</taxon>
        <taxon>Fabaceae</taxon>
        <taxon>Papilionoideae</taxon>
        <taxon>50 kb inversion clade</taxon>
        <taxon>NPAAA clade</taxon>
        <taxon>Hologalegina</taxon>
        <taxon>IRL clade</taxon>
        <taxon>Fabeae</taxon>
        <taxon>Vicia</taxon>
    </lineage>
</organism>
<dbReference type="GO" id="GO:0003700">
    <property type="term" value="F:DNA-binding transcription factor activity"/>
    <property type="evidence" value="ECO:0007669"/>
    <property type="project" value="TreeGrafter"/>
</dbReference>
<dbReference type="GO" id="GO:0005634">
    <property type="term" value="C:nucleus"/>
    <property type="evidence" value="ECO:0007669"/>
    <property type="project" value="TreeGrafter"/>
</dbReference>
<proteinExistence type="predicted"/>
<dbReference type="Pfam" id="PF03479">
    <property type="entry name" value="PCC"/>
    <property type="match status" value="1"/>
</dbReference>
<evidence type="ECO:0000256" key="2">
    <source>
        <dbReference type="ARBA" id="ARBA00023125"/>
    </source>
</evidence>
<protein>
    <recommendedName>
        <fullName evidence="6">PPC domain-containing protein</fullName>
    </recommendedName>
</protein>
<reference evidence="7 8" key="1">
    <citation type="submission" date="2023-01" db="EMBL/GenBank/DDBJ databases">
        <authorList>
            <person name="Kreplak J."/>
        </authorList>
    </citation>
    <scope>NUCLEOTIDE SEQUENCE [LARGE SCALE GENOMIC DNA]</scope>
</reference>
<accession>A0AAV0ZPL3</accession>
<sequence>MSHNNHQASSSTLGRRPPGRPPGSKNKPKMPIIEKYDNPNALNSHILEITSGSDVSLSLFDYARRQGRGISILCGNGIVTHVRLLQPTGNIEILQGNFEILSISGTIFPSETLSSAGELVVHLMGTSGQVIGGIVMPPLMASSSVTLMATSFVNTASQNISLMTNDLIECESGHVAKSDIGLLNTERSISEMINKMSSNTNHFG</sequence>
<dbReference type="PANTHER" id="PTHR31100:SF51">
    <property type="entry name" value="AT-HOOK MOTIF NUCLEAR-LOCALIZED PROTEIN 29"/>
    <property type="match status" value="1"/>
</dbReference>
<dbReference type="GO" id="GO:0010228">
    <property type="term" value="P:vegetative to reproductive phase transition of meristem"/>
    <property type="evidence" value="ECO:0007669"/>
    <property type="project" value="TreeGrafter"/>
</dbReference>
<keyword evidence="2" id="KW-0238">DNA-binding</keyword>
<keyword evidence="1" id="KW-0805">Transcription regulation</keyword>
<gene>
    <name evidence="7" type="ORF">VFH_II211240</name>
</gene>
<feature type="region of interest" description="Disordered" evidence="5">
    <location>
        <begin position="1"/>
        <end position="32"/>
    </location>
</feature>
<evidence type="ECO:0000313" key="8">
    <source>
        <dbReference type="Proteomes" id="UP001157006"/>
    </source>
</evidence>
<dbReference type="Gene3D" id="3.30.1330.80">
    <property type="entry name" value="Hypothetical protein, similar to alpha- acetolactate decarboxylase, domain 2"/>
    <property type="match status" value="1"/>
</dbReference>
<keyword evidence="8" id="KW-1185">Reference proteome</keyword>
<evidence type="ECO:0000256" key="4">
    <source>
        <dbReference type="ARBA" id="ARBA00023242"/>
    </source>
</evidence>
<dbReference type="InterPro" id="IPR005175">
    <property type="entry name" value="PPC_dom"/>
</dbReference>
<keyword evidence="4" id="KW-0539">Nucleus</keyword>
<evidence type="ECO:0000259" key="6">
    <source>
        <dbReference type="PROSITE" id="PS51742"/>
    </source>
</evidence>
<dbReference type="GO" id="GO:0003680">
    <property type="term" value="F:minor groove of adenine-thymine-rich DNA binding"/>
    <property type="evidence" value="ECO:0007669"/>
    <property type="project" value="InterPro"/>
</dbReference>
<feature type="compositionally biased region" description="Polar residues" evidence="5">
    <location>
        <begin position="1"/>
        <end position="13"/>
    </location>
</feature>
<evidence type="ECO:0000256" key="5">
    <source>
        <dbReference type="SAM" id="MobiDB-lite"/>
    </source>
</evidence>
<dbReference type="SUPFAM" id="SSF117856">
    <property type="entry name" value="AF0104/ALDC/Ptd012-like"/>
    <property type="match status" value="1"/>
</dbReference>
<dbReference type="Proteomes" id="UP001157006">
    <property type="component" value="Chromosome 2"/>
</dbReference>
<evidence type="ECO:0000256" key="3">
    <source>
        <dbReference type="ARBA" id="ARBA00023163"/>
    </source>
</evidence>
<name>A0AAV0ZPL3_VICFA</name>